<evidence type="ECO:0000256" key="1">
    <source>
        <dbReference type="SAM" id="Phobius"/>
    </source>
</evidence>
<protein>
    <recommendedName>
        <fullName evidence="4">CopC domain-containing protein</fullName>
    </recommendedName>
</protein>
<evidence type="ECO:0000313" key="3">
    <source>
        <dbReference type="Proteomes" id="UP000503011"/>
    </source>
</evidence>
<dbReference type="Proteomes" id="UP000503011">
    <property type="component" value="Chromosome"/>
</dbReference>
<accession>A0A6F8YUG4</accession>
<name>A0A6F8YUG4_9ACTN</name>
<feature type="transmembrane region" description="Helical" evidence="1">
    <location>
        <begin position="62"/>
        <end position="81"/>
    </location>
</feature>
<keyword evidence="1" id="KW-0472">Membrane</keyword>
<keyword evidence="1" id="KW-1133">Transmembrane helix</keyword>
<sequence>MRQPIEAVGVGTVVVGYHVVFDDGSQTSGSVRFSVGTGTAPAAADGAQLDASIHGGHGVDPLGATLLVVDLAVLIGVLVMLKLRPRRHTDDGPQEE</sequence>
<keyword evidence="3" id="KW-1185">Reference proteome</keyword>
<dbReference type="EMBL" id="AP022871">
    <property type="protein sequence ID" value="BCB89762.1"/>
    <property type="molecule type" value="Genomic_DNA"/>
</dbReference>
<evidence type="ECO:0000313" key="2">
    <source>
        <dbReference type="EMBL" id="BCB89762.1"/>
    </source>
</evidence>
<dbReference type="KEGG" id="psuu:Psuf_070750"/>
<evidence type="ECO:0008006" key="4">
    <source>
        <dbReference type="Google" id="ProtNLM"/>
    </source>
</evidence>
<proteinExistence type="predicted"/>
<reference evidence="2 3" key="2">
    <citation type="submission" date="2020-03" db="EMBL/GenBank/DDBJ databases">
        <authorList>
            <person name="Ichikawa N."/>
            <person name="Kimura A."/>
            <person name="Kitahashi Y."/>
            <person name="Uohara A."/>
        </authorList>
    </citation>
    <scope>NUCLEOTIDE SEQUENCE [LARGE SCALE GENOMIC DNA]</scope>
    <source>
        <strain evidence="2 3">NBRC 105367</strain>
    </source>
</reference>
<reference evidence="2 3" key="1">
    <citation type="submission" date="2020-03" db="EMBL/GenBank/DDBJ databases">
        <title>Whole genome shotgun sequence of Phytohabitans suffuscus NBRC 105367.</title>
        <authorList>
            <person name="Komaki H."/>
            <person name="Tamura T."/>
        </authorList>
    </citation>
    <scope>NUCLEOTIDE SEQUENCE [LARGE SCALE GENOMIC DNA]</scope>
    <source>
        <strain evidence="2 3">NBRC 105367</strain>
    </source>
</reference>
<dbReference type="AlphaFoldDB" id="A0A6F8YUG4"/>
<gene>
    <name evidence="2" type="ORF">Psuf_070750</name>
</gene>
<organism evidence="2 3">
    <name type="scientific">Phytohabitans suffuscus</name>
    <dbReference type="NCBI Taxonomy" id="624315"/>
    <lineage>
        <taxon>Bacteria</taxon>
        <taxon>Bacillati</taxon>
        <taxon>Actinomycetota</taxon>
        <taxon>Actinomycetes</taxon>
        <taxon>Micromonosporales</taxon>
        <taxon>Micromonosporaceae</taxon>
    </lineage>
</organism>
<keyword evidence="1" id="KW-0812">Transmembrane</keyword>